<protein>
    <submittedName>
        <fullName evidence="8">Diguanylate cyclase</fullName>
    </submittedName>
</protein>
<sequence length="373" mass="41273">MKSILYDVLHNLTLLMSGFYLLGKLSPHPITVDSKRSVRILYGLSLSILSLLLMQLTIEPVPGVLVDLRHIPVIVAAYFAGPLPTCIVTIIIIVYRFSVNTNAAAFAACLFILLVAGGTLLIVRWLPLYSRKTFTVVTVYATVLHGLVLTFVLFDTGLILDILSVVLPASFASSWLALVIIRDIRLTKHAMQTLQQTARRDFLTGLHNFRAFTDHLEDLKQQTILHSREVALITVDIDHFKQINDTYGHEAGDEVLRQFAKRLQDGVTDSGYVSRNGGEEFSILVERLTVVKVLALAEQLRERIAAAPFVLSSGVLLHLTASFGVASFPETTGQIQHIVTDADAALYQSKQNGRNRVTLFSLQEEVASARHSD</sequence>
<dbReference type="CDD" id="cd01949">
    <property type="entry name" value="GGDEF"/>
    <property type="match status" value="1"/>
</dbReference>
<evidence type="ECO:0000256" key="2">
    <source>
        <dbReference type="ARBA" id="ARBA00022475"/>
    </source>
</evidence>
<accession>A0ABX2VDH0</accession>
<name>A0ABX2VDH0_9BACL</name>
<dbReference type="Gene3D" id="3.30.70.270">
    <property type="match status" value="1"/>
</dbReference>
<evidence type="ECO:0000256" key="4">
    <source>
        <dbReference type="ARBA" id="ARBA00022989"/>
    </source>
</evidence>
<dbReference type="Pfam" id="PF00990">
    <property type="entry name" value="GGDEF"/>
    <property type="match status" value="1"/>
</dbReference>
<comment type="caution">
    <text evidence="8">The sequence shown here is derived from an EMBL/GenBank/DDBJ whole genome shotgun (WGS) entry which is preliminary data.</text>
</comment>
<evidence type="ECO:0000256" key="3">
    <source>
        <dbReference type="ARBA" id="ARBA00022692"/>
    </source>
</evidence>
<evidence type="ECO:0000259" key="7">
    <source>
        <dbReference type="PROSITE" id="PS50887"/>
    </source>
</evidence>
<dbReference type="SUPFAM" id="SSF55073">
    <property type="entry name" value="Nucleotide cyclase"/>
    <property type="match status" value="1"/>
</dbReference>
<dbReference type="InterPro" id="IPR000160">
    <property type="entry name" value="GGDEF_dom"/>
</dbReference>
<reference evidence="8 9" key="1">
    <citation type="submission" date="2016-03" db="EMBL/GenBank/DDBJ databases">
        <authorList>
            <person name="Cho S.-Y."/>
            <person name="Lim S."/>
            <person name="Kim H."/>
            <person name="Soh E.H."/>
            <person name="Moon J.S."/>
        </authorList>
    </citation>
    <scope>NUCLEOTIDE SEQUENCE [LARGE SCALE GENOMIC DNA]</scope>
    <source>
        <strain evidence="8 9">KCTC 3810</strain>
    </source>
</reference>
<feature type="transmembrane region" description="Helical" evidence="6">
    <location>
        <begin position="159"/>
        <end position="181"/>
    </location>
</feature>
<keyword evidence="3 6" id="KW-0812">Transmembrane</keyword>
<organism evidence="8 9">
    <name type="scientific">Exiguobacterium undae</name>
    <dbReference type="NCBI Taxonomy" id="169177"/>
    <lineage>
        <taxon>Bacteria</taxon>
        <taxon>Bacillati</taxon>
        <taxon>Bacillota</taxon>
        <taxon>Bacilli</taxon>
        <taxon>Bacillales</taxon>
        <taxon>Bacillales Family XII. Incertae Sedis</taxon>
        <taxon>Exiguobacterium</taxon>
    </lineage>
</organism>
<proteinExistence type="predicted"/>
<evidence type="ECO:0000256" key="6">
    <source>
        <dbReference type="SAM" id="Phobius"/>
    </source>
</evidence>
<dbReference type="PROSITE" id="PS50887">
    <property type="entry name" value="GGDEF"/>
    <property type="match status" value="1"/>
</dbReference>
<dbReference type="NCBIfam" id="TIGR00254">
    <property type="entry name" value="GGDEF"/>
    <property type="match status" value="1"/>
</dbReference>
<feature type="transmembrane region" description="Helical" evidence="6">
    <location>
        <begin position="40"/>
        <end position="58"/>
    </location>
</feature>
<dbReference type="EMBL" id="LVVL01000001">
    <property type="protein sequence ID" value="OAN15809.1"/>
    <property type="molecule type" value="Genomic_DNA"/>
</dbReference>
<dbReference type="InterPro" id="IPR011620">
    <property type="entry name" value="Sig_transdc_His_kinase_LytS_TM"/>
</dbReference>
<evidence type="ECO:0000256" key="5">
    <source>
        <dbReference type="ARBA" id="ARBA00023136"/>
    </source>
</evidence>
<keyword evidence="4 6" id="KW-1133">Transmembrane helix</keyword>
<dbReference type="InterPro" id="IPR050469">
    <property type="entry name" value="Diguanylate_Cyclase"/>
</dbReference>
<feature type="transmembrane region" description="Helical" evidence="6">
    <location>
        <begin position="103"/>
        <end position="126"/>
    </location>
</feature>
<evidence type="ECO:0000256" key="1">
    <source>
        <dbReference type="ARBA" id="ARBA00004651"/>
    </source>
</evidence>
<dbReference type="SMART" id="SM00267">
    <property type="entry name" value="GGDEF"/>
    <property type="match status" value="1"/>
</dbReference>
<keyword evidence="5 6" id="KW-0472">Membrane</keyword>
<evidence type="ECO:0000313" key="8">
    <source>
        <dbReference type="EMBL" id="OAN15809.1"/>
    </source>
</evidence>
<feature type="transmembrane region" description="Helical" evidence="6">
    <location>
        <begin position="70"/>
        <end position="97"/>
    </location>
</feature>
<feature type="domain" description="GGDEF" evidence="7">
    <location>
        <begin position="228"/>
        <end position="362"/>
    </location>
</feature>
<dbReference type="PANTHER" id="PTHR45138:SF9">
    <property type="entry name" value="DIGUANYLATE CYCLASE DGCM-RELATED"/>
    <property type="match status" value="1"/>
</dbReference>
<dbReference type="PANTHER" id="PTHR45138">
    <property type="entry name" value="REGULATORY COMPONENTS OF SENSORY TRANSDUCTION SYSTEM"/>
    <property type="match status" value="1"/>
</dbReference>
<keyword evidence="9" id="KW-1185">Reference proteome</keyword>
<feature type="transmembrane region" description="Helical" evidence="6">
    <location>
        <begin position="133"/>
        <end position="153"/>
    </location>
</feature>
<dbReference type="Pfam" id="PF07694">
    <property type="entry name" value="5TM-5TMR_LYT"/>
    <property type="match status" value="1"/>
</dbReference>
<evidence type="ECO:0000313" key="9">
    <source>
        <dbReference type="Proteomes" id="UP000078447"/>
    </source>
</evidence>
<keyword evidence="2" id="KW-1003">Cell membrane</keyword>
<comment type="subcellular location">
    <subcellularLocation>
        <location evidence="1">Cell membrane</location>
        <topology evidence="1">Multi-pass membrane protein</topology>
    </subcellularLocation>
</comment>
<dbReference type="InterPro" id="IPR043128">
    <property type="entry name" value="Rev_trsase/Diguanyl_cyclase"/>
</dbReference>
<dbReference type="InterPro" id="IPR029787">
    <property type="entry name" value="Nucleotide_cyclase"/>
</dbReference>
<dbReference type="Proteomes" id="UP000078447">
    <property type="component" value="Unassembled WGS sequence"/>
</dbReference>
<dbReference type="Gene3D" id="1.10.1760.20">
    <property type="match status" value="1"/>
</dbReference>
<dbReference type="RefSeq" id="WP_028106596.1">
    <property type="nucleotide sequence ID" value="NZ_LVVL01000001.1"/>
</dbReference>
<gene>
    <name evidence="8" type="ORF">A3783_07710</name>
</gene>